<dbReference type="AlphaFoldDB" id="A0A6N7X183"/>
<dbReference type="Gene3D" id="1.10.3210.10">
    <property type="entry name" value="Hypothetical protein af1432"/>
    <property type="match status" value="1"/>
</dbReference>
<dbReference type="EMBL" id="VUNE01000004">
    <property type="protein sequence ID" value="MST62758.1"/>
    <property type="molecule type" value="Genomic_DNA"/>
</dbReference>
<evidence type="ECO:0000313" key="3">
    <source>
        <dbReference type="Proteomes" id="UP000440713"/>
    </source>
</evidence>
<comment type="caution">
    <text evidence="2">The sequence shown here is derived from an EMBL/GenBank/DDBJ whole genome shotgun (WGS) entry which is preliminary data.</text>
</comment>
<gene>
    <name evidence="2" type="ORF">FYJ71_07235</name>
</gene>
<sequence>MNKDFIFPKDYCPTKYECMDILNRYQTPEHVQLHCFAVGEAAKSIAIELNKKGLKINSQLVAAAGYLHDIARVHKNHEKVGAEYLYSIGLENVAKVINDHTKHKINTDIFSLDEEDVLCIADRVVLQSNFVGPQRRMEYIKSKALKKYGQESEDFLDSIIEKFVRFIAELEEFIGDELYNIIPDEIK</sequence>
<feature type="domain" description="HD/PDEase" evidence="1">
    <location>
        <begin position="27"/>
        <end position="136"/>
    </location>
</feature>
<evidence type="ECO:0000313" key="2">
    <source>
        <dbReference type="EMBL" id="MST62758.1"/>
    </source>
</evidence>
<dbReference type="Pfam" id="PF01966">
    <property type="entry name" value="HD"/>
    <property type="match status" value="1"/>
</dbReference>
<dbReference type="RefSeq" id="WP_154538149.1">
    <property type="nucleotide sequence ID" value="NZ_VUNE01000004.1"/>
</dbReference>
<dbReference type="Proteomes" id="UP000440713">
    <property type="component" value="Unassembled WGS sequence"/>
</dbReference>
<proteinExistence type="predicted"/>
<evidence type="ECO:0000259" key="1">
    <source>
        <dbReference type="SMART" id="SM00471"/>
    </source>
</evidence>
<dbReference type="CDD" id="cd00077">
    <property type="entry name" value="HDc"/>
    <property type="match status" value="1"/>
</dbReference>
<name>A0A6N7X183_9FIRM</name>
<dbReference type="InterPro" id="IPR006674">
    <property type="entry name" value="HD_domain"/>
</dbReference>
<dbReference type="SMART" id="SM00471">
    <property type="entry name" value="HDc"/>
    <property type="match status" value="1"/>
</dbReference>
<dbReference type="NCBIfam" id="TIGR00277">
    <property type="entry name" value="HDIG"/>
    <property type="match status" value="1"/>
</dbReference>
<dbReference type="InterPro" id="IPR003607">
    <property type="entry name" value="HD/PDEase_dom"/>
</dbReference>
<accession>A0A6N7X183</accession>
<keyword evidence="3" id="KW-1185">Reference proteome</keyword>
<dbReference type="SUPFAM" id="SSF109604">
    <property type="entry name" value="HD-domain/PDEase-like"/>
    <property type="match status" value="1"/>
</dbReference>
<organism evidence="2 3">
    <name type="scientific">Peptostreptococcus porci</name>
    <dbReference type="NCBI Taxonomy" id="2652282"/>
    <lineage>
        <taxon>Bacteria</taxon>
        <taxon>Bacillati</taxon>
        <taxon>Bacillota</taxon>
        <taxon>Clostridia</taxon>
        <taxon>Peptostreptococcales</taxon>
        <taxon>Peptostreptococcaceae</taxon>
        <taxon>Peptostreptococcus</taxon>
    </lineage>
</organism>
<dbReference type="InterPro" id="IPR006675">
    <property type="entry name" value="HDIG_dom"/>
</dbReference>
<protein>
    <submittedName>
        <fullName evidence="2">HD domain-containing protein</fullName>
    </submittedName>
</protein>
<reference evidence="2 3" key="1">
    <citation type="submission" date="2019-08" db="EMBL/GenBank/DDBJ databases">
        <title>In-depth cultivation of the pig gut microbiome towards novel bacterial diversity and tailored functional studies.</title>
        <authorList>
            <person name="Wylensek D."/>
            <person name="Hitch T.C.A."/>
            <person name="Clavel T."/>
        </authorList>
    </citation>
    <scope>NUCLEOTIDE SEQUENCE [LARGE SCALE GENOMIC DNA]</scope>
    <source>
        <strain evidence="2 3">WCA-SAB-591-4A-A</strain>
    </source>
</reference>